<protein>
    <recommendedName>
        <fullName evidence="4 6">dTDP-4-dehydrorhamnose reductase</fullName>
        <ecNumber evidence="3 6">1.1.1.133</ecNumber>
    </recommendedName>
</protein>
<evidence type="ECO:0000313" key="9">
    <source>
        <dbReference type="Proteomes" id="UP000027616"/>
    </source>
</evidence>
<comment type="function">
    <text evidence="6">Catalyzes the reduction of dTDP-6-deoxy-L-lyxo-4-hexulose to yield dTDP-L-rhamnose.</text>
</comment>
<dbReference type="Proteomes" id="UP000027616">
    <property type="component" value="Chromosome I"/>
</dbReference>
<dbReference type="InterPro" id="IPR036291">
    <property type="entry name" value="NAD(P)-bd_dom_sf"/>
</dbReference>
<dbReference type="AlphaFoldDB" id="A0A060RER2"/>
<evidence type="ECO:0000256" key="1">
    <source>
        <dbReference type="ARBA" id="ARBA00004781"/>
    </source>
</evidence>
<evidence type="ECO:0000256" key="4">
    <source>
        <dbReference type="ARBA" id="ARBA00017099"/>
    </source>
</evidence>
<sequence length="284" mass="31298">MATSRIIVTGANGQLGSCLREIAVNFPRFEFVFTDVEELDITDQGAVKQCFEQQKPQWIINAAAYTAVDGAESEPEKAFSINAQAVGILAKESAAVGASFLHISTDYVFDGSNPNPLTENDITNPLSVYGKSKLEGEQLAMAGNANTVIIRTSWLYSEYGNNFVRTIRRLGSEKQQIDVVADQWGCPTSAHALAEAIMRIVAKPVFGLYHYSNEGVTNWALFAEEIMALSGLACRVKHITTAEYPAAAAPRPEFSILDKKRIKQTFQLNIAEWEDCLQRVIEKL</sequence>
<dbReference type="GO" id="GO:0005829">
    <property type="term" value="C:cytosol"/>
    <property type="evidence" value="ECO:0007669"/>
    <property type="project" value="TreeGrafter"/>
</dbReference>
<evidence type="ECO:0000259" key="7">
    <source>
        <dbReference type="Pfam" id="PF04321"/>
    </source>
</evidence>
<gene>
    <name evidence="8" type="ORF">BN938_2858</name>
</gene>
<accession>A0A060RER2</accession>
<dbReference type="Pfam" id="PF04321">
    <property type="entry name" value="RmlD_sub_bind"/>
    <property type="match status" value="1"/>
</dbReference>
<keyword evidence="9" id="KW-1185">Reference proteome</keyword>
<dbReference type="NCBIfam" id="TIGR01214">
    <property type="entry name" value="rmlD"/>
    <property type="match status" value="1"/>
</dbReference>
<dbReference type="UniPathway" id="UPA00124"/>
<dbReference type="GO" id="GO:0019305">
    <property type="term" value="P:dTDP-rhamnose biosynthetic process"/>
    <property type="evidence" value="ECO:0007669"/>
    <property type="project" value="UniProtKB-UniPathway"/>
</dbReference>
<dbReference type="KEGG" id="rbc:BN938_2858"/>
<name>A0A060RER2_9BACT</name>
<comment type="catalytic activity">
    <reaction evidence="5">
        <text>dTDP-beta-L-rhamnose + NADP(+) = dTDP-4-dehydro-beta-L-rhamnose + NADPH + H(+)</text>
        <dbReference type="Rhea" id="RHEA:21796"/>
        <dbReference type="ChEBI" id="CHEBI:15378"/>
        <dbReference type="ChEBI" id="CHEBI:57510"/>
        <dbReference type="ChEBI" id="CHEBI:57783"/>
        <dbReference type="ChEBI" id="CHEBI:58349"/>
        <dbReference type="ChEBI" id="CHEBI:62830"/>
        <dbReference type="EC" id="1.1.1.133"/>
    </reaction>
</comment>
<keyword evidence="6 8" id="KW-0560">Oxidoreductase</keyword>
<dbReference type="CDD" id="cd05254">
    <property type="entry name" value="dTDP_HR_like_SDR_e"/>
    <property type="match status" value="1"/>
</dbReference>
<dbReference type="Gene3D" id="3.40.50.720">
    <property type="entry name" value="NAD(P)-binding Rossmann-like Domain"/>
    <property type="match status" value="1"/>
</dbReference>
<dbReference type="PANTHER" id="PTHR10491">
    <property type="entry name" value="DTDP-4-DEHYDRORHAMNOSE REDUCTASE"/>
    <property type="match status" value="1"/>
</dbReference>
<dbReference type="EC" id="1.1.1.133" evidence="3 6"/>
<evidence type="ECO:0000256" key="2">
    <source>
        <dbReference type="ARBA" id="ARBA00010944"/>
    </source>
</evidence>
<feature type="domain" description="RmlD-like substrate binding" evidence="7">
    <location>
        <begin position="5"/>
        <end position="283"/>
    </location>
</feature>
<dbReference type="InterPro" id="IPR005913">
    <property type="entry name" value="dTDP_dehydrorham_reduct"/>
</dbReference>
<reference evidence="8 9" key="1">
    <citation type="journal article" date="2015" name="Genome Announc.">
        <title>Complete Genome Sequence of the Novel Leech Symbiont Mucinivorans hirudinis M3T.</title>
        <authorList>
            <person name="Nelson M.C."/>
            <person name="Bomar L."/>
            <person name="Graf J."/>
        </authorList>
    </citation>
    <scope>NUCLEOTIDE SEQUENCE [LARGE SCALE GENOMIC DNA]</scope>
    <source>
        <strain evidence="9">M3</strain>
    </source>
</reference>
<dbReference type="OrthoDB" id="9803892at2"/>
<dbReference type="InterPro" id="IPR029903">
    <property type="entry name" value="RmlD-like-bd"/>
</dbReference>
<evidence type="ECO:0000256" key="3">
    <source>
        <dbReference type="ARBA" id="ARBA00012929"/>
    </source>
</evidence>
<organism evidence="8 9">
    <name type="scientific">Mucinivorans hirudinis</name>
    <dbReference type="NCBI Taxonomy" id="1433126"/>
    <lineage>
        <taxon>Bacteria</taxon>
        <taxon>Pseudomonadati</taxon>
        <taxon>Bacteroidota</taxon>
        <taxon>Bacteroidia</taxon>
        <taxon>Bacteroidales</taxon>
        <taxon>Rikenellaceae</taxon>
        <taxon>Mucinivorans</taxon>
    </lineage>
</organism>
<dbReference type="PATRIC" id="fig|1433126.3.peg.2828"/>
<dbReference type="PANTHER" id="PTHR10491:SF4">
    <property type="entry name" value="METHIONINE ADENOSYLTRANSFERASE 2 SUBUNIT BETA"/>
    <property type="match status" value="1"/>
</dbReference>
<dbReference type="eggNOG" id="COG1091">
    <property type="taxonomic scope" value="Bacteria"/>
</dbReference>
<dbReference type="STRING" id="1433126.BN938_2858"/>
<evidence type="ECO:0000256" key="5">
    <source>
        <dbReference type="ARBA" id="ARBA00048200"/>
    </source>
</evidence>
<dbReference type="GO" id="GO:0008831">
    <property type="term" value="F:dTDP-4-dehydrorhamnose reductase activity"/>
    <property type="evidence" value="ECO:0007669"/>
    <property type="project" value="UniProtKB-EC"/>
</dbReference>
<keyword evidence="6" id="KW-0521">NADP</keyword>
<evidence type="ECO:0000313" key="8">
    <source>
        <dbReference type="EMBL" id="CDN32924.1"/>
    </source>
</evidence>
<dbReference type="SUPFAM" id="SSF51735">
    <property type="entry name" value="NAD(P)-binding Rossmann-fold domains"/>
    <property type="match status" value="1"/>
</dbReference>
<comment type="similarity">
    <text evidence="2 6">Belongs to the dTDP-4-dehydrorhamnose reductase family.</text>
</comment>
<dbReference type="HOGENOM" id="CLU_045518_1_2_10"/>
<proteinExistence type="inferred from homology"/>
<dbReference type="EMBL" id="HG934468">
    <property type="protein sequence ID" value="CDN32924.1"/>
    <property type="molecule type" value="Genomic_DNA"/>
</dbReference>
<evidence type="ECO:0000256" key="6">
    <source>
        <dbReference type="RuleBase" id="RU364082"/>
    </source>
</evidence>
<comment type="pathway">
    <text evidence="1 6">Carbohydrate biosynthesis; dTDP-L-rhamnose biosynthesis.</text>
</comment>
<dbReference type="Gene3D" id="3.90.25.10">
    <property type="entry name" value="UDP-galactose 4-epimerase, domain 1"/>
    <property type="match status" value="1"/>
</dbReference>